<organism evidence="1 2">
    <name type="scientific">Caerostris darwini</name>
    <dbReference type="NCBI Taxonomy" id="1538125"/>
    <lineage>
        <taxon>Eukaryota</taxon>
        <taxon>Metazoa</taxon>
        <taxon>Ecdysozoa</taxon>
        <taxon>Arthropoda</taxon>
        <taxon>Chelicerata</taxon>
        <taxon>Arachnida</taxon>
        <taxon>Araneae</taxon>
        <taxon>Araneomorphae</taxon>
        <taxon>Entelegynae</taxon>
        <taxon>Araneoidea</taxon>
        <taxon>Araneidae</taxon>
        <taxon>Caerostris</taxon>
    </lineage>
</organism>
<dbReference type="EMBL" id="BPLQ01008680">
    <property type="protein sequence ID" value="GIY38841.1"/>
    <property type="molecule type" value="Genomic_DNA"/>
</dbReference>
<name>A0AAV4T089_9ARAC</name>
<proteinExistence type="predicted"/>
<dbReference type="Proteomes" id="UP001054837">
    <property type="component" value="Unassembled WGS sequence"/>
</dbReference>
<accession>A0AAV4T089</accession>
<reference evidence="1 2" key="1">
    <citation type="submission" date="2021-06" db="EMBL/GenBank/DDBJ databases">
        <title>Caerostris darwini draft genome.</title>
        <authorList>
            <person name="Kono N."/>
            <person name="Arakawa K."/>
        </authorList>
    </citation>
    <scope>NUCLEOTIDE SEQUENCE [LARGE SCALE GENOMIC DNA]</scope>
</reference>
<evidence type="ECO:0000313" key="1">
    <source>
        <dbReference type="EMBL" id="GIY38841.1"/>
    </source>
</evidence>
<protein>
    <submittedName>
        <fullName evidence="1">Uncharacterized protein</fullName>
    </submittedName>
</protein>
<comment type="caution">
    <text evidence="1">The sequence shown here is derived from an EMBL/GenBank/DDBJ whole genome shotgun (WGS) entry which is preliminary data.</text>
</comment>
<dbReference type="AlphaFoldDB" id="A0AAV4T089"/>
<evidence type="ECO:0000313" key="2">
    <source>
        <dbReference type="Proteomes" id="UP001054837"/>
    </source>
</evidence>
<gene>
    <name evidence="1" type="ORF">CDAR_239991</name>
</gene>
<sequence length="93" mass="10212">MDTRTANKHQNSPIPISPNVVKSASYTAVADTHKSFLMPAKSHNAGKHLLPISSLTSLQCSHLLLFSGHCRVKRHHCSCFCQKRNMETAVAGE</sequence>
<keyword evidence="2" id="KW-1185">Reference proteome</keyword>